<dbReference type="PATRIC" id="fig|1434123.4.peg.3907"/>
<dbReference type="SUPFAM" id="SSF56436">
    <property type="entry name" value="C-type lectin-like"/>
    <property type="match status" value="1"/>
</dbReference>
<keyword evidence="3" id="KW-0472">Membrane</keyword>
<evidence type="ECO:0000256" key="3">
    <source>
        <dbReference type="SAM" id="Phobius"/>
    </source>
</evidence>
<dbReference type="KEGG" id="mvc:MSVAZ_3182"/>
<dbReference type="InterPro" id="IPR051043">
    <property type="entry name" value="Sulfatase_Mod_Factor_Kinase"/>
</dbReference>
<evidence type="ECO:0008006" key="8">
    <source>
        <dbReference type="Google" id="ProtNLM"/>
    </source>
</evidence>
<dbReference type="InterPro" id="IPR016187">
    <property type="entry name" value="CTDL_fold"/>
</dbReference>
<feature type="domain" description="KAP NTPase" evidence="5">
    <location>
        <begin position="25"/>
        <end position="537"/>
    </location>
</feature>
<proteinExistence type="predicted"/>
<name>A0A0E3LI59_9EURY</name>
<dbReference type="Proteomes" id="UP000033096">
    <property type="component" value="Chromosome"/>
</dbReference>
<dbReference type="HOGENOM" id="CLU_016682_0_0_2"/>
<keyword evidence="1" id="KW-0175">Coiled coil</keyword>
<organism evidence="6 7">
    <name type="scientific">Methanosarcina vacuolata Z-761</name>
    <dbReference type="NCBI Taxonomy" id="1434123"/>
    <lineage>
        <taxon>Archaea</taxon>
        <taxon>Methanobacteriati</taxon>
        <taxon>Methanobacteriota</taxon>
        <taxon>Stenosarchaea group</taxon>
        <taxon>Methanomicrobia</taxon>
        <taxon>Methanosarcinales</taxon>
        <taxon>Methanosarcinaceae</taxon>
        <taxon>Methanosarcina</taxon>
    </lineage>
</organism>
<evidence type="ECO:0000259" key="5">
    <source>
        <dbReference type="Pfam" id="PF07693"/>
    </source>
</evidence>
<dbReference type="STRING" id="1434123.MSVAZ_3182"/>
<dbReference type="GO" id="GO:0120147">
    <property type="term" value="F:formylglycine-generating oxidase activity"/>
    <property type="evidence" value="ECO:0007669"/>
    <property type="project" value="TreeGrafter"/>
</dbReference>
<evidence type="ECO:0000313" key="7">
    <source>
        <dbReference type="Proteomes" id="UP000033096"/>
    </source>
</evidence>
<keyword evidence="7" id="KW-1185">Reference proteome</keyword>
<keyword evidence="3" id="KW-0812">Transmembrane</keyword>
<evidence type="ECO:0000313" key="6">
    <source>
        <dbReference type="EMBL" id="AKB45451.1"/>
    </source>
</evidence>
<keyword evidence="3" id="KW-1133">Transmembrane helix</keyword>
<dbReference type="RefSeq" id="WP_048122856.1">
    <property type="nucleotide sequence ID" value="NZ_CP009520.1"/>
</dbReference>
<protein>
    <recommendedName>
        <fullName evidence="8">Serine/threonine kinase</fullName>
    </recommendedName>
</protein>
<evidence type="ECO:0000259" key="4">
    <source>
        <dbReference type="Pfam" id="PF03781"/>
    </source>
</evidence>
<dbReference type="PANTHER" id="PTHR23150:SF19">
    <property type="entry name" value="FORMYLGLYCINE-GENERATING ENZYME"/>
    <property type="match status" value="1"/>
</dbReference>
<dbReference type="Pfam" id="PF03781">
    <property type="entry name" value="FGE-sulfatase"/>
    <property type="match status" value="1"/>
</dbReference>
<reference evidence="6 7" key="1">
    <citation type="submission" date="2014-07" db="EMBL/GenBank/DDBJ databases">
        <title>Methanogenic archaea and the global carbon cycle.</title>
        <authorList>
            <person name="Henriksen J.R."/>
            <person name="Luke J."/>
            <person name="Reinhart S."/>
            <person name="Benedict M.N."/>
            <person name="Youngblut N.D."/>
            <person name="Metcalf M.E."/>
            <person name="Whitaker R.J."/>
            <person name="Metcalf W.W."/>
        </authorList>
    </citation>
    <scope>NUCLEOTIDE SEQUENCE [LARGE SCALE GENOMIC DNA]</scope>
    <source>
        <strain evidence="6 7">Z-761</strain>
    </source>
</reference>
<dbReference type="GeneID" id="88183226"/>
<evidence type="ECO:0000256" key="1">
    <source>
        <dbReference type="SAM" id="Coils"/>
    </source>
</evidence>
<feature type="transmembrane region" description="Helical" evidence="3">
    <location>
        <begin position="214"/>
        <end position="240"/>
    </location>
</feature>
<dbReference type="PANTHER" id="PTHR23150">
    <property type="entry name" value="SULFATASE MODIFYING FACTOR 1, 2"/>
    <property type="match status" value="1"/>
</dbReference>
<feature type="region of interest" description="Disordered" evidence="2">
    <location>
        <begin position="439"/>
        <end position="458"/>
    </location>
</feature>
<dbReference type="Gene3D" id="3.90.1580.10">
    <property type="entry name" value="paralog of FGE (formylglycine-generating enzyme)"/>
    <property type="match status" value="1"/>
</dbReference>
<dbReference type="InterPro" id="IPR005532">
    <property type="entry name" value="SUMF_dom"/>
</dbReference>
<accession>A0A0E3LI59</accession>
<feature type="transmembrane region" description="Helical" evidence="3">
    <location>
        <begin position="261"/>
        <end position="282"/>
    </location>
</feature>
<sequence>MSGDKPESSFECLNDVSTKEDVLGFRPYVEAIAEFLTAEGTKPPITLSIEGQWGCGKSSFMLQLKEEIEKGNICDISIREFWKYLFLNKKKAGLSELKPLISKLETLFSSIEEKFSQNNGNELNNQDENFDPYSFGNKIKAILTYTSSKIKKRNYFTVWFNCWRYEKEDELWAAFALNFIEELSKKLPWHYKIVSQLRLIWRRYCIKFNYTPIILIYLLLRTISFIIIFLFLFLVISYILKLLGISPSNGLSIPLVSPKNIEGFSGIITFLTSFIIVINHFFSKEPFTDILTDPFGLKKLNSNTNYKERLSFREYFYSDFNEIIRSYVGTSKVYVFIDDLDRSEVPKAAELMQAINLMISDNSKVYFSLAMDRKVISAGLAAKNKQLLKYLDKDGPEHGYGIEYGYDFIEKFIQLPFKVPSPKSADFLKFLISTDEPETEAPLNSFEPVNKPSTSEGFIPYKPPERDLISLQNKPKEQEAESDKSNNANTELNMQEIQNNKDCVEDLEISKLILEMVSPALGNNPRRIKQFINQFRFQRTIGKRTSLFSYKEGTVPENMWNCKKLAKFVAISIEWNSLIYALNSNRTLLARLQEYALKPENEDKNLEKWSRDERLIELLRYGCVEESNLSQNAAEYTLSGLDFSKLLQISPVVPSSEEGTEFSSIIFDGIEFVRIPAGDFIMGSSEYDDEKPVHEIKIKKPFYLGKFPVTQKQWEEVMGSNPSRFKGNDLPVENVSWTDVQEFIKKINKGADNYRLPSEAEWEYACRARTNTKYSFGDDESQLRDYAWYNGYAALEDWRKNMEKIRNEGSTHPVGQKKPNPWGLYDMHGNVWEWVQDNWHDNYNGAPSDGSAWEDETDGFDPSFRGGSWYFGAKDCRSAARGWSVFIGFYDDVGFRLLRKL</sequence>
<dbReference type="InterPro" id="IPR011646">
    <property type="entry name" value="KAP_P-loop"/>
</dbReference>
<feature type="coiled-coil region" evidence="1">
    <location>
        <begin position="480"/>
        <end position="507"/>
    </location>
</feature>
<dbReference type="Pfam" id="PF07693">
    <property type="entry name" value="KAP_NTPase"/>
    <property type="match status" value="1"/>
</dbReference>
<gene>
    <name evidence="6" type="ORF">MSVAZ_3182</name>
</gene>
<dbReference type="AlphaFoldDB" id="A0A0E3LI59"/>
<dbReference type="EMBL" id="CP009520">
    <property type="protein sequence ID" value="AKB45451.1"/>
    <property type="molecule type" value="Genomic_DNA"/>
</dbReference>
<evidence type="ECO:0000256" key="2">
    <source>
        <dbReference type="SAM" id="MobiDB-lite"/>
    </source>
</evidence>
<dbReference type="InterPro" id="IPR042095">
    <property type="entry name" value="SUMF_sf"/>
</dbReference>
<feature type="domain" description="Sulfatase-modifying factor enzyme-like" evidence="4">
    <location>
        <begin position="671"/>
        <end position="899"/>
    </location>
</feature>